<reference evidence="2" key="1">
    <citation type="journal article" date="2020" name="Stud. Mycol.">
        <title>101 Dothideomycetes genomes: a test case for predicting lifestyles and emergence of pathogens.</title>
        <authorList>
            <person name="Haridas S."/>
            <person name="Albert R."/>
            <person name="Binder M."/>
            <person name="Bloem J."/>
            <person name="Labutti K."/>
            <person name="Salamov A."/>
            <person name="Andreopoulos B."/>
            <person name="Baker S."/>
            <person name="Barry K."/>
            <person name="Bills G."/>
            <person name="Bluhm B."/>
            <person name="Cannon C."/>
            <person name="Castanera R."/>
            <person name="Culley D."/>
            <person name="Daum C."/>
            <person name="Ezra D."/>
            <person name="Gonzalez J."/>
            <person name="Henrissat B."/>
            <person name="Kuo A."/>
            <person name="Liang C."/>
            <person name="Lipzen A."/>
            <person name="Lutzoni F."/>
            <person name="Magnuson J."/>
            <person name="Mondo S."/>
            <person name="Nolan M."/>
            <person name="Ohm R."/>
            <person name="Pangilinan J."/>
            <person name="Park H.-J."/>
            <person name="Ramirez L."/>
            <person name="Alfaro M."/>
            <person name="Sun H."/>
            <person name="Tritt A."/>
            <person name="Yoshinaga Y."/>
            <person name="Zwiers L.-H."/>
            <person name="Turgeon B."/>
            <person name="Goodwin S."/>
            <person name="Spatafora J."/>
            <person name="Crous P."/>
            <person name="Grigoriev I."/>
        </authorList>
    </citation>
    <scope>NUCLEOTIDE SEQUENCE</scope>
    <source>
        <strain evidence="2">CBS 175.79</strain>
    </source>
</reference>
<keyword evidence="3" id="KW-1185">Reference proteome</keyword>
<dbReference type="EMBL" id="ML978069">
    <property type="protein sequence ID" value="KAF2016382.1"/>
    <property type="molecule type" value="Genomic_DNA"/>
</dbReference>
<evidence type="ECO:0000256" key="1">
    <source>
        <dbReference type="SAM" id="SignalP"/>
    </source>
</evidence>
<accession>A0A6A5XT48</accession>
<protein>
    <submittedName>
        <fullName evidence="2">Uncharacterized protein</fullName>
    </submittedName>
</protein>
<proteinExistence type="predicted"/>
<sequence length="342" mass="38532">MLLIVLVSFASVGYAAPMSSSKSKPMEMMAESAGEQAKRGQAEKYDAYSSYDPYSAYTDYRLYPPGAMDEGENAKRDIPAENMNMSPNMVPEMPNPMDHKRAAMMTTNPMSMMQEATSSGEAQTKAKRMEPVDTELRKREDYSWYSRYNDYSTYGIYDANVEKQAREEHANPRDDDGNMNMMNTNMNENMNMNAQHTDAEMPAEKRQEYSSYDPYAAYGRYPQPDIANAKRSASTPMTPKQRLEQMEAMMREIRMDVMTAADEGDDADTSSVMMMSNVETRDVSSSSMAERIRAMEAMVQGMKMEIGMGMGMQGRRDVMTKADMAMVEKLESMKDGGMGNGM</sequence>
<dbReference type="GeneID" id="54289415"/>
<name>A0A6A5XT48_9PLEO</name>
<feature type="signal peptide" evidence="1">
    <location>
        <begin position="1"/>
        <end position="15"/>
    </location>
</feature>
<gene>
    <name evidence="2" type="ORF">BU24DRAFT_462542</name>
</gene>
<evidence type="ECO:0000313" key="3">
    <source>
        <dbReference type="Proteomes" id="UP000799778"/>
    </source>
</evidence>
<evidence type="ECO:0000313" key="2">
    <source>
        <dbReference type="EMBL" id="KAF2016382.1"/>
    </source>
</evidence>
<feature type="chain" id="PRO_5025572939" evidence="1">
    <location>
        <begin position="16"/>
        <end position="342"/>
    </location>
</feature>
<dbReference type="Proteomes" id="UP000799778">
    <property type="component" value="Unassembled WGS sequence"/>
</dbReference>
<organism evidence="2 3">
    <name type="scientific">Aaosphaeria arxii CBS 175.79</name>
    <dbReference type="NCBI Taxonomy" id="1450172"/>
    <lineage>
        <taxon>Eukaryota</taxon>
        <taxon>Fungi</taxon>
        <taxon>Dikarya</taxon>
        <taxon>Ascomycota</taxon>
        <taxon>Pezizomycotina</taxon>
        <taxon>Dothideomycetes</taxon>
        <taxon>Pleosporomycetidae</taxon>
        <taxon>Pleosporales</taxon>
        <taxon>Pleosporales incertae sedis</taxon>
        <taxon>Aaosphaeria</taxon>
    </lineage>
</organism>
<dbReference type="AlphaFoldDB" id="A0A6A5XT48"/>
<keyword evidence="1" id="KW-0732">Signal</keyword>
<dbReference type="RefSeq" id="XP_033384721.1">
    <property type="nucleotide sequence ID" value="XM_033532018.1"/>
</dbReference>